<dbReference type="EMBL" id="BKAR01000014">
    <property type="protein sequence ID" value="GEP84736.1"/>
    <property type="molecule type" value="Genomic_DNA"/>
</dbReference>
<proteinExistence type="predicted"/>
<name>A0A239U4N1_9STAP</name>
<dbReference type="AlphaFoldDB" id="A0A239U4N1"/>
<sequence>MKIIGNIRKYLLYKTHAYMLPFTTIVFMLFILIITSYNIQFGLKLKTIHNLNMYYTEQLTSLYIKDDASEKGN</sequence>
<gene>
    <name evidence="1" type="ORF">SPI02_13210</name>
</gene>
<organism evidence="1 2">
    <name type="scientific">Staphylococcus piscifermentans</name>
    <dbReference type="NCBI Taxonomy" id="70258"/>
    <lineage>
        <taxon>Bacteria</taxon>
        <taxon>Bacillati</taxon>
        <taxon>Bacillota</taxon>
        <taxon>Bacilli</taxon>
        <taxon>Bacillales</taxon>
        <taxon>Staphylococcaceae</taxon>
        <taxon>Staphylococcus</taxon>
    </lineage>
</organism>
<comment type="caution">
    <text evidence="1">The sequence shown here is derived from an EMBL/GenBank/DDBJ whole genome shotgun (WGS) entry which is preliminary data.</text>
</comment>
<keyword evidence="2" id="KW-1185">Reference proteome</keyword>
<reference evidence="1 2" key="1">
    <citation type="submission" date="2019-07" db="EMBL/GenBank/DDBJ databases">
        <title>Whole genome shotgun sequence of Staphylococcus piscifermentans NBRC 109625.</title>
        <authorList>
            <person name="Hosoyama A."/>
            <person name="Uohara A."/>
            <person name="Ohji S."/>
            <person name="Ichikawa N."/>
        </authorList>
    </citation>
    <scope>NUCLEOTIDE SEQUENCE [LARGE SCALE GENOMIC DNA]</scope>
    <source>
        <strain evidence="1 2">NBRC 109625</strain>
    </source>
</reference>
<dbReference type="Proteomes" id="UP000321736">
    <property type="component" value="Unassembled WGS sequence"/>
</dbReference>
<evidence type="ECO:0000313" key="1">
    <source>
        <dbReference type="EMBL" id="GEP84736.1"/>
    </source>
</evidence>
<protein>
    <submittedName>
        <fullName evidence="1">Uncharacterized protein</fullName>
    </submittedName>
</protein>
<evidence type="ECO:0000313" key="2">
    <source>
        <dbReference type="Proteomes" id="UP000321736"/>
    </source>
</evidence>
<accession>A0A239U4N1</accession>